<reference evidence="9 10" key="2">
    <citation type="journal article" date="2014" name="Genome Announc.">
        <title>Complete Genome Sequence of the Subsurface, Mesophilic Sulfate-Reducing Bacterium Desulfovibrio aespoeensis Aspo-2.</title>
        <authorList>
            <person name="Pedersen K."/>
            <person name="Bengtsson A."/>
            <person name="Edlund J."/>
            <person name="Rabe L."/>
            <person name="Hazen T."/>
            <person name="Chakraborty R."/>
            <person name="Goodwin L."/>
            <person name="Shapiro N."/>
        </authorList>
    </citation>
    <scope>NUCLEOTIDE SEQUENCE [LARGE SCALE GENOMIC DNA]</scope>
    <source>
        <strain evidence="10">ATCC 700646 / DSM 10631 / Aspo-2</strain>
    </source>
</reference>
<dbReference type="InterPro" id="IPR051310">
    <property type="entry name" value="MCP_chemotaxis"/>
</dbReference>
<evidence type="ECO:0000313" key="9">
    <source>
        <dbReference type="EMBL" id="ADU62475.1"/>
    </source>
</evidence>
<dbReference type="SMART" id="SM00283">
    <property type="entry name" value="MA"/>
    <property type="match status" value="1"/>
</dbReference>
<dbReference type="PANTHER" id="PTHR43531:SF11">
    <property type="entry name" value="METHYL-ACCEPTING CHEMOTAXIS PROTEIN 3"/>
    <property type="match status" value="1"/>
</dbReference>
<evidence type="ECO:0000256" key="4">
    <source>
        <dbReference type="PROSITE-ProRule" id="PRU00284"/>
    </source>
</evidence>
<evidence type="ECO:0000256" key="6">
    <source>
        <dbReference type="SAM" id="MobiDB-lite"/>
    </source>
</evidence>
<dbReference type="eggNOG" id="COG0840">
    <property type="taxonomic scope" value="Bacteria"/>
</dbReference>
<protein>
    <submittedName>
        <fullName evidence="9">Chemotaxis sensory transducer</fullName>
    </submittedName>
</protein>
<feature type="region of interest" description="Disordered" evidence="6">
    <location>
        <begin position="637"/>
        <end position="682"/>
    </location>
</feature>
<dbReference type="Pfam" id="PF12729">
    <property type="entry name" value="4HB_MCP_1"/>
    <property type="match status" value="1"/>
</dbReference>
<feature type="compositionally biased region" description="Polar residues" evidence="6">
    <location>
        <begin position="409"/>
        <end position="426"/>
    </location>
</feature>
<dbReference type="SUPFAM" id="SSF58104">
    <property type="entry name" value="Methyl-accepting chemotaxis protein (MCP) signaling domain"/>
    <property type="match status" value="1"/>
</dbReference>
<dbReference type="InterPro" id="IPR024478">
    <property type="entry name" value="HlyB_4HB_MCP"/>
</dbReference>
<dbReference type="RefSeq" id="WP_013514405.1">
    <property type="nucleotide sequence ID" value="NC_014844.1"/>
</dbReference>
<dbReference type="PANTHER" id="PTHR43531">
    <property type="entry name" value="PROTEIN ICFG"/>
    <property type="match status" value="1"/>
</dbReference>
<proteinExistence type="inferred from homology"/>
<evidence type="ECO:0000259" key="7">
    <source>
        <dbReference type="PROSITE" id="PS50111"/>
    </source>
</evidence>
<feature type="domain" description="Methyl-accepting transducer" evidence="7">
    <location>
        <begin position="398"/>
        <end position="613"/>
    </location>
</feature>
<dbReference type="AlphaFoldDB" id="E6VW30"/>
<evidence type="ECO:0000259" key="8">
    <source>
        <dbReference type="PROSITE" id="PS50885"/>
    </source>
</evidence>
<feature type="domain" description="HAMP" evidence="8">
    <location>
        <begin position="341"/>
        <end position="393"/>
    </location>
</feature>
<dbReference type="FunFam" id="1.10.287.950:FF:000001">
    <property type="entry name" value="Methyl-accepting chemotaxis sensory transducer"/>
    <property type="match status" value="1"/>
</dbReference>
<dbReference type="Gene3D" id="1.20.120.30">
    <property type="entry name" value="Aspartate receptor, ligand-binding domain"/>
    <property type="match status" value="1"/>
</dbReference>
<dbReference type="Pfam" id="PF00015">
    <property type="entry name" value="MCPsignal"/>
    <property type="match status" value="1"/>
</dbReference>
<evidence type="ECO:0000313" key="10">
    <source>
        <dbReference type="Proteomes" id="UP000002191"/>
    </source>
</evidence>
<dbReference type="InterPro" id="IPR004089">
    <property type="entry name" value="MCPsignal_dom"/>
</dbReference>
<dbReference type="GO" id="GO:0006935">
    <property type="term" value="P:chemotaxis"/>
    <property type="evidence" value="ECO:0007669"/>
    <property type="project" value="UniProtKB-KW"/>
</dbReference>
<dbReference type="CDD" id="cd06225">
    <property type="entry name" value="HAMP"/>
    <property type="match status" value="1"/>
</dbReference>
<keyword evidence="10" id="KW-1185">Reference proteome</keyword>
<dbReference type="EMBL" id="CP002431">
    <property type="protein sequence ID" value="ADU62475.1"/>
    <property type="molecule type" value="Genomic_DNA"/>
</dbReference>
<dbReference type="OrthoDB" id="5342522at2"/>
<dbReference type="Proteomes" id="UP000002191">
    <property type="component" value="Chromosome"/>
</dbReference>
<accession>E6VW30</accession>
<dbReference type="SMART" id="SM00304">
    <property type="entry name" value="HAMP"/>
    <property type="match status" value="1"/>
</dbReference>
<feature type="coiled-coil region" evidence="5">
    <location>
        <begin position="584"/>
        <end position="611"/>
    </location>
</feature>
<keyword evidence="2" id="KW-0145">Chemotaxis</keyword>
<dbReference type="GO" id="GO:0007165">
    <property type="term" value="P:signal transduction"/>
    <property type="evidence" value="ECO:0007669"/>
    <property type="project" value="UniProtKB-KW"/>
</dbReference>
<evidence type="ECO:0000256" key="5">
    <source>
        <dbReference type="SAM" id="Coils"/>
    </source>
</evidence>
<organism evidence="9 10">
    <name type="scientific">Pseudodesulfovibrio aespoeensis (strain ATCC 700646 / DSM 10631 / Aspo-2)</name>
    <name type="common">Desulfovibrio aespoeensis</name>
    <dbReference type="NCBI Taxonomy" id="643562"/>
    <lineage>
        <taxon>Bacteria</taxon>
        <taxon>Pseudomonadati</taxon>
        <taxon>Thermodesulfobacteriota</taxon>
        <taxon>Desulfovibrionia</taxon>
        <taxon>Desulfovibrionales</taxon>
        <taxon>Desulfovibrionaceae</taxon>
    </lineage>
</organism>
<feature type="region of interest" description="Disordered" evidence="6">
    <location>
        <begin position="403"/>
        <end position="426"/>
    </location>
</feature>
<dbReference type="KEGG" id="das:Daes_1461"/>
<evidence type="ECO:0000256" key="1">
    <source>
        <dbReference type="ARBA" id="ARBA00004370"/>
    </source>
</evidence>
<gene>
    <name evidence="9" type="ordered locus">Daes_1461</name>
</gene>
<dbReference type="Gene3D" id="1.10.287.950">
    <property type="entry name" value="Methyl-accepting chemotaxis protein"/>
    <property type="match status" value="1"/>
</dbReference>
<comment type="similarity">
    <text evidence="3">Belongs to the methyl-accepting chemotaxis (MCP) protein family.</text>
</comment>
<name>E6VW30_PSEA9</name>
<dbReference type="PROSITE" id="PS50885">
    <property type="entry name" value="HAMP"/>
    <property type="match status" value="1"/>
</dbReference>
<evidence type="ECO:0000256" key="2">
    <source>
        <dbReference type="ARBA" id="ARBA00022500"/>
    </source>
</evidence>
<evidence type="ECO:0000256" key="3">
    <source>
        <dbReference type="ARBA" id="ARBA00029447"/>
    </source>
</evidence>
<dbReference type="Pfam" id="PF00672">
    <property type="entry name" value="HAMP"/>
    <property type="match status" value="1"/>
</dbReference>
<dbReference type="GO" id="GO:0005886">
    <property type="term" value="C:plasma membrane"/>
    <property type="evidence" value="ECO:0007669"/>
    <property type="project" value="TreeGrafter"/>
</dbReference>
<dbReference type="STRING" id="643562.Daes_1461"/>
<dbReference type="CDD" id="cd11386">
    <property type="entry name" value="MCP_signal"/>
    <property type="match status" value="1"/>
</dbReference>
<keyword evidence="5" id="KW-0175">Coiled coil</keyword>
<dbReference type="HOGENOM" id="CLU_000445_107_16_7"/>
<dbReference type="GO" id="GO:0004888">
    <property type="term" value="F:transmembrane signaling receptor activity"/>
    <property type="evidence" value="ECO:0007669"/>
    <property type="project" value="TreeGrafter"/>
</dbReference>
<reference evidence="10" key="1">
    <citation type="submission" date="2010-12" db="EMBL/GenBank/DDBJ databases">
        <title>Complete sequence of Desulfovibrio aespoeensis Aspo-2.</title>
        <authorList>
            <consortium name="US DOE Joint Genome Institute"/>
            <person name="Lucas S."/>
            <person name="Copeland A."/>
            <person name="Lapidus A."/>
            <person name="Cheng J.-F."/>
            <person name="Goodwin L."/>
            <person name="Pitluck S."/>
            <person name="Chertkov O."/>
            <person name="Misra M."/>
            <person name="Detter J.C."/>
            <person name="Han C."/>
            <person name="Tapia R."/>
            <person name="Land M."/>
            <person name="Hauser L."/>
            <person name="Kyrpides N."/>
            <person name="Ivanova N."/>
            <person name="Ovchinnikova G."/>
            <person name="Pedersen K."/>
            <person name="Jagevall S."/>
            <person name="Hazen T."/>
            <person name="Woyke T."/>
        </authorList>
    </citation>
    <scope>NUCLEOTIDE SEQUENCE [LARGE SCALE GENOMIC DNA]</scope>
    <source>
        <strain evidence="10">ATCC 700646 / DSM 10631 / Aspo-2</strain>
    </source>
</reference>
<keyword evidence="4" id="KW-0807">Transducer</keyword>
<dbReference type="PROSITE" id="PS50111">
    <property type="entry name" value="CHEMOTAXIS_TRANSDUC_2"/>
    <property type="match status" value="1"/>
</dbReference>
<sequence>MKNIRLMVKLLGGFILVAIITLAVGMTGWFSINSISGHVEELGEVRLPAVTHLELMAKEIESIRVAQRTLLNPGLSREERQTQLVNMNAAHDAYAAARDAYAALPQNSDQLAMMEELVPAMKAWDEANDEFVNLQNRLMANGVLNPTDMRRRLEEFRADHYEIMSQVPNAVQFHVMFHGGDDPGMCAFGMWLNETLATTDNPRIKTILAETVKPHDAFHAAVAEIKAYAESNENGRAWDVYEKTLAPMAEEIFDRFRELRSVAAEGETVYESMNEQAMIIARLKQQAVLGILDKLLVENEKISVEARSRAAAEASWSASISIVGMLLGTGLALVLGYVLAKSITGPVRKGVEFATALAQGDLTAKVDVHQRDEIGELAEALREMSDKLTGVVRDVQSATDNVAAGSEELSASSQGLSQGATEQAASIEEVSSSMEQMTANISQNAENAKTTEALAKQAANDARFSGEAVGKTVQAMNSIAEKISIVEEIARQTNLLALNAAIEAARAGEHGKGFAVVAAEVRKLAERSGLAAAEISELSGSSVAIAKKAGEMLHTLVPNIERTAALVQEIAAASNEQNAGANQINHAINQLDSVIQQNASASEEMASTSEELASQGQQLQTTMAFFNIGRLTNDGRARASGFGNAPRPAVGARNDAGGRTASNGSPRPQALEAHEDDGFEKF</sequence>
<dbReference type="InterPro" id="IPR003660">
    <property type="entry name" value="HAMP_dom"/>
</dbReference>
<comment type="subcellular location">
    <subcellularLocation>
        <location evidence="1">Membrane</location>
    </subcellularLocation>
</comment>